<accession>A0A919RX69</accession>
<reference evidence="6" key="1">
    <citation type="submission" date="2021-03" db="EMBL/GenBank/DDBJ databases">
        <title>Taxonomic study of Clostridium polyendosporum from meadow-gley soil under rice.</title>
        <authorList>
            <person name="Kobayashi H."/>
            <person name="Tanizawa Y."/>
            <person name="Yagura M."/>
        </authorList>
    </citation>
    <scope>NUCLEOTIDE SEQUENCE</scope>
    <source>
        <strain evidence="6">JCM 30710</strain>
    </source>
</reference>
<evidence type="ECO:0000256" key="2">
    <source>
        <dbReference type="ARBA" id="ARBA00022490"/>
    </source>
</evidence>
<keyword evidence="7" id="KW-1185">Reference proteome</keyword>
<evidence type="ECO:0000313" key="7">
    <source>
        <dbReference type="Proteomes" id="UP000679179"/>
    </source>
</evidence>
<dbReference type="InterPro" id="IPR019903">
    <property type="entry name" value="RIC_family"/>
</dbReference>
<feature type="domain" description="Hemerythrin-like" evidence="5">
    <location>
        <begin position="86"/>
        <end position="231"/>
    </location>
</feature>
<keyword evidence="3" id="KW-0479">Metal-binding</keyword>
<keyword evidence="2" id="KW-0963">Cytoplasm</keyword>
<dbReference type="Proteomes" id="UP000679179">
    <property type="component" value="Unassembled WGS sequence"/>
</dbReference>
<evidence type="ECO:0000256" key="1">
    <source>
        <dbReference type="ARBA" id="ARBA00004496"/>
    </source>
</evidence>
<evidence type="ECO:0000256" key="4">
    <source>
        <dbReference type="ARBA" id="ARBA00023004"/>
    </source>
</evidence>
<proteinExistence type="predicted"/>
<dbReference type="NCBIfam" id="TIGR03652">
    <property type="entry name" value="FeS_repair_RIC"/>
    <property type="match status" value="1"/>
</dbReference>
<gene>
    <name evidence="6" type="ORF">CPJCM30710_00900</name>
</gene>
<dbReference type="Pfam" id="PF01814">
    <property type="entry name" value="Hemerythrin"/>
    <property type="match status" value="1"/>
</dbReference>
<protein>
    <submittedName>
        <fullName evidence="6">Iron-sulfur cluster repair di-iron protein</fullName>
    </submittedName>
</protein>
<dbReference type="RefSeq" id="WP_212902184.1">
    <property type="nucleotide sequence ID" value="NZ_BOPZ01000001.1"/>
</dbReference>
<dbReference type="Pfam" id="PF04405">
    <property type="entry name" value="ScdA_N"/>
    <property type="match status" value="1"/>
</dbReference>
<evidence type="ECO:0000259" key="5">
    <source>
        <dbReference type="Pfam" id="PF01814"/>
    </source>
</evidence>
<keyword evidence="4" id="KW-0408">Iron</keyword>
<dbReference type="GO" id="GO:0046872">
    <property type="term" value="F:metal ion binding"/>
    <property type="evidence" value="ECO:0007669"/>
    <property type="project" value="UniProtKB-KW"/>
</dbReference>
<name>A0A919RX69_9CLOT</name>
<dbReference type="PANTHER" id="PTHR36438">
    <property type="entry name" value="IRON-SULFUR CLUSTER REPAIR PROTEIN YTFE"/>
    <property type="match status" value="1"/>
</dbReference>
<dbReference type="AlphaFoldDB" id="A0A919RX69"/>
<dbReference type="PANTHER" id="PTHR36438:SF1">
    <property type="entry name" value="IRON-SULFUR CLUSTER REPAIR PROTEIN YTFE"/>
    <property type="match status" value="1"/>
</dbReference>
<evidence type="ECO:0000313" key="6">
    <source>
        <dbReference type="EMBL" id="GIM27424.1"/>
    </source>
</evidence>
<organism evidence="6 7">
    <name type="scientific">Clostridium polyendosporum</name>
    <dbReference type="NCBI Taxonomy" id="69208"/>
    <lineage>
        <taxon>Bacteria</taxon>
        <taxon>Bacillati</taxon>
        <taxon>Bacillota</taxon>
        <taxon>Clostridia</taxon>
        <taxon>Eubacteriales</taxon>
        <taxon>Clostridiaceae</taxon>
        <taxon>Clostridium</taxon>
    </lineage>
</organism>
<evidence type="ECO:0000256" key="3">
    <source>
        <dbReference type="ARBA" id="ARBA00022723"/>
    </source>
</evidence>
<comment type="subcellular location">
    <subcellularLocation>
        <location evidence="1">Cytoplasm</location>
    </subcellularLocation>
</comment>
<dbReference type="InterPro" id="IPR038062">
    <property type="entry name" value="ScdA-like_N_sf"/>
</dbReference>
<dbReference type="Gene3D" id="1.10.3910.10">
    <property type="entry name" value="SP0561-like"/>
    <property type="match status" value="1"/>
</dbReference>
<dbReference type="GO" id="GO:0005737">
    <property type="term" value="C:cytoplasm"/>
    <property type="evidence" value="ECO:0007669"/>
    <property type="project" value="UniProtKB-SubCell"/>
</dbReference>
<comment type="caution">
    <text evidence="6">The sequence shown here is derived from an EMBL/GenBank/DDBJ whole genome shotgun (WGS) entry which is preliminary data.</text>
</comment>
<dbReference type="SUPFAM" id="SSF140683">
    <property type="entry name" value="SP0561-like"/>
    <property type="match status" value="1"/>
</dbReference>
<dbReference type="EMBL" id="BOPZ01000001">
    <property type="protein sequence ID" value="GIM27424.1"/>
    <property type="molecule type" value="Genomic_DNA"/>
</dbReference>
<sequence>MLKEIKINETLGDIVLKFPEANEIFNKYKIDYCCGGNDPLDKAVNEKGLQVNEFLDELNKAYEKFFDSGATLKKWEEEDPIDLINHIVSIHHIYTKKELPILDGLIFKILKVHFDHHGEELLKIHKLFGLLKVDIQEHLIKEEEILFPLIEAYVNTKDESLLIDIKKFIQETEDEHHAAGDILKELREITNDYQAPFDVCTTYKLVYSKLQDLEQDLFTHIHLENSVLFKII</sequence>
<dbReference type="Gene3D" id="1.20.120.520">
    <property type="entry name" value="nmb1532 protein domain like"/>
    <property type="match status" value="1"/>
</dbReference>
<dbReference type="InterPro" id="IPR012312">
    <property type="entry name" value="Hemerythrin-like"/>
</dbReference>